<reference evidence="4 5" key="1">
    <citation type="submission" date="2012-12" db="EMBL/GenBank/DDBJ databases">
        <title>Novel taxa of Listeriaceae from agricultural environments in the United States.</title>
        <authorList>
            <person name="den Bakker H.C."/>
            <person name="Allred A."/>
            <person name="Warchocki S."/>
            <person name="Wright E.M."/>
            <person name="Burrell A."/>
            <person name="Nightingale K.K."/>
            <person name="Kephart D."/>
            <person name="Wiedmann M."/>
        </authorList>
    </citation>
    <scope>NUCLEOTIDE SEQUENCE [LARGE SCALE GENOMIC DNA]</scope>
    <source>
        <strain evidence="4 5">FSL F6-1037</strain>
    </source>
</reference>
<dbReference type="AlphaFoldDB" id="W7CIU2"/>
<keyword evidence="5" id="KW-1185">Reference proteome</keyword>
<sequence>MQLAHNQASRLIQIDQAKESETYYCPSCGARCVIKRGMSNRPHFAHRQGQSCQSGESEHHLTMKKTLHAWISQTDEVHSEFYFKAIKKRADLYVPGNNHVLEYQLSHTTHEELIKRTLAYHSIGLRVTWLIGELQDNNKTVVISRFIGGLISYHQQLGFYLIAYSPTTQQFISYDSLQQQHGQFFYARQRRVKVAEITYRQLSRWLFRPKEQVHHPRRQYSELKRQIQINRFNSKSNRSFRSYLYHRKEHLQYFPYFVGVELPQQWFIQTPAFVWQYHLIQCFNQRKSYSESELHRWWYEVIKPKSFVTMTPDSYQLVIIYLRVLRQLNKLTYQSGQYQIVAPIGFNRIEQTREWSLLTRVVQKESTR</sequence>
<dbReference type="Pfam" id="PF25166">
    <property type="entry name" value="CoiA_C"/>
    <property type="match status" value="1"/>
</dbReference>
<dbReference type="STRING" id="1265861.BCAMP_07760"/>
<gene>
    <name evidence="4" type="ORF">BCAMP_07760</name>
</gene>
<evidence type="ECO:0000259" key="3">
    <source>
        <dbReference type="Pfam" id="PF25166"/>
    </source>
</evidence>
<name>W7CIU2_9LIST</name>
<evidence type="ECO:0000313" key="4">
    <source>
        <dbReference type="EMBL" id="EUJ39274.1"/>
    </source>
</evidence>
<evidence type="ECO:0000313" key="5">
    <source>
        <dbReference type="Proteomes" id="UP000019243"/>
    </source>
</evidence>
<proteinExistence type="predicted"/>
<comment type="caution">
    <text evidence="4">The sequence shown here is derived from an EMBL/GenBank/DDBJ whole genome shotgun (WGS) entry which is preliminary data.</text>
</comment>
<protein>
    <submittedName>
        <fullName evidence="4">CoiA-like family protein</fullName>
    </submittedName>
</protein>
<feature type="domain" description="Competence protein CoiA nuclease-like" evidence="1">
    <location>
        <begin position="56"/>
        <end position="202"/>
    </location>
</feature>
<feature type="domain" description="Competence protein CoiA C-terminal" evidence="3">
    <location>
        <begin position="224"/>
        <end position="289"/>
    </location>
</feature>
<evidence type="ECO:0000259" key="1">
    <source>
        <dbReference type="Pfam" id="PF06054"/>
    </source>
</evidence>
<evidence type="ECO:0000259" key="2">
    <source>
        <dbReference type="Pfam" id="PF25164"/>
    </source>
</evidence>
<dbReference type="InterPro" id="IPR010330">
    <property type="entry name" value="CoiA_nuc"/>
</dbReference>
<dbReference type="RefSeq" id="WP_035314761.1">
    <property type="nucleotide sequence ID" value="NZ_AODH01000029.1"/>
</dbReference>
<dbReference type="Pfam" id="PF06054">
    <property type="entry name" value="CoiA_nuc"/>
    <property type="match status" value="1"/>
</dbReference>
<dbReference type="InterPro" id="IPR057252">
    <property type="entry name" value="CoiA_C"/>
</dbReference>
<dbReference type="EMBL" id="AODH01000029">
    <property type="protein sequence ID" value="EUJ39274.1"/>
    <property type="molecule type" value="Genomic_DNA"/>
</dbReference>
<dbReference type="Proteomes" id="UP000019243">
    <property type="component" value="Unassembled WGS sequence"/>
</dbReference>
<organism evidence="4 5">
    <name type="scientific">Brochothrix campestris FSL F6-1037</name>
    <dbReference type="NCBI Taxonomy" id="1265861"/>
    <lineage>
        <taxon>Bacteria</taxon>
        <taxon>Bacillati</taxon>
        <taxon>Bacillota</taxon>
        <taxon>Bacilli</taxon>
        <taxon>Bacillales</taxon>
        <taxon>Listeriaceae</taxon>
        <taxon>Brochothrix</taxon>
    </lineage>
</organism>
<dbReference type="InterPro" id="IPR057253">
    <property type="entry name" value="CoiA-like_N"/>
</dbReference>
<feature type="domain" description="Competence protein CoiA-like N-terminal" evidence="2">
    <location>
        <begin position="13"/>
        <end position="54"/>
    </location>
</feature>
<accession>W7CIU2</accession>
<dbReference type="Pfam" id="PF25164">
    <property type="entry name" value="CoiA_N"/>
    <property type="match status" value="1"/>
</dbReference>